<reference evidence="1" key="1">
    <citation type="submission" date="2018-10" db="EMBL/GenBank/DDBJ databases">
        <title>Hidden diversity of soil giant viruses.</title>
        <authorList>
            <person name="Schulz F."/>
            <person name="Alteio L."/>
            <person name="Goudeau D."/>
            <person name="Ryan E.M."/>
            <person name="Malmstrom R.R."/>
            <person name="Blanchard J."/>
            <person name="Woyke T."/>
        </authorList>
    </citation>
    <scope>NUCLEOTIDE SEQUENCE</scope>
    <source>
        <strain evidence="1">HYV1</strain>
    </source>
</reference>
<evidence type="ECO:0000313" key="1">
    <source>
        <dbReference type="EMBL" id="AYV83045.1"/>
    </source>
</evidence>
<dbReference type="EMBL" id="MK072386">
    <property type="protein sequence ID" value="AYV83045.1"/>
    <property type="molecule type" value="Genomic_DNA"/>
</dbReference>
<accession>A0A3G5A727</accession>
<protein>
    <submittedName>
        <fullName evidence="1">Uncharacterized protein</fullName>
    </submittedName>
</protein>
<gene>
    <name evidence="1" type="ORF">Hyperionvirus4_10</name>
</gene>
<name>A0A3G5A727_9VIRU</name>
<sequence>MSNCEKSGDTLEGIFIGTVEFKVEFTGTSDGLRKYFIDSIVRNNENETIERFHHTKNSESIDDFFLNQQPKRNRGGRR</sequence>
<organism evidence="1">
    <name type="scientific">Hyperionvirus sp</name>
    <dbReference type="NCBI Taxonomy" id="2487770"/>
    <lineage>
        <taxon>Viruses</taxon>
        <taxon>Varidnaviria</taxon>
        <taxon>Bamfordvirae</taxon>
        <taxon>Nucleocytoviricota</taxon>
        <taxon>Megaviricetes</taxon>
        <taxon>Imitervirales</taxon>
        <taxon>Mimiviridae</taxon>
        <taxon>Klosneuvirinae</taxon>
    </lineage>
</organism>
<proteinExistence type="predicted"/>